<accession>A0AC61DAQ5</accession>
<name>A0AC61DAQ5_9FIRM</name>
<organism evidence="1 2">
    <name type="scientific">Sporanaerobium hydrogeniformans</name>
    <dbReference type="NCBI Taxonomy" id="3072179"/>
    <lineage>
        <taxon>Bacteria</taxon>
        <taxon>Bacillati</taxon>
        <taxon>Bacillota</taxon>
        <taxon>Clostridia</taxon>
        <taxon>Lachnospirales</taxon>
        <taxon>Lachnospiraceae</taxon>
        <taxon>Sporanaerobium</taxon>
    </lineage>
</organism>
<sequence length="383" mass="42930">MFESLMEEVQKLKTDKMIILIGLIIPVLVNLMIGWELSKGVIDHIPMAIVDYDNSKLSREVIGYFSDNNTFTLAYRVEDENKLQSLLDTSKVKVGMIIPKNFSEDVIGLRSPSILMLYDGSHMSITSVAKAKASEILLSIRVGASIKQLEGRLNMNEEEAYHTAMPINFENRTLYNPSKNFNYFMTPGYGTIICQTGIGLTAVLCIDFIRQGKKRKSNLGYTLGKTLFYGLLGSISFIMNVLVQIYLFKLPFRGSLGVAMLLSIMLAFAIASMSIAVSTWISNRVIAIVVIGLLLIPNSIMAGYTWPVISMLPFYQKVSHIIPFYHYGDNIRNLFLKGELENLGGDIYYLLFFIISMLVIALMGNYKYYLSKVKGGVENDIAS</sequence>
<proteinExistence type="predicted"/>
<reference evidence="1" key="1">
    <citation type="submission" date="2017-10" db="EMBL/GenBank/DDBJ databases">
        <title>Genome sequence of cellulolytic Lachnospiraceae bacterium XHS1971 isolated from hotspring sediment.</title>
        <authorList>
            <person name="Vasudevan G."/>
            <person name="Joshi A.J."/>
            <person name="Hivarkar S."/>
            <person name="Lanjekar V.B."/>
            <person name="Dhakephalkar P.K."/>
            <person name="Dagar S."/>
        </authorList>
    </citation>
    <scope>NUCLEOTIDE SEQUENCE</scope>
    <source>
        <strain evidence="1">XHS1971</strain>
    </source>
</reference>
<dbReference type="EMBL" id="PEDL01000016">
    <property type="protein sequence ID" value="PHV69950.1"/>
    <property type="molecule type" value="Genomic_DNA"/>
</dbReference>
<evidence type="ECO:0000313" key="1">
    <source>
        <dbReference type="EMBL" id="PHV69950.1"/>
    </source>
</evidence>
<evidence type="ECO:0000313" key="2">
    <source>
        <dbReference type="Proteomes" id="UP000224460"/>
    </source>
</evidence>
<protein>
    <submittedName>
        <fullName evidence="1">Uncharacterized protein</fullName>
    </submittedName>
</protein>
<comment type="caution">
    <text evidence="1">The sequence shown here is derived from an EMBL/GenBank/DDBJ whole genome shotgun (WGS) entry which is preliminary data.</text>
</comment>
<keyword evidence="2" id="KW-1185">Reference proteome</keyword>
<gene>
    <name evidence="1" type="ORF">CS063_13290</name>
</gene>
<dbReference type="Proteomes" id="UP000224460">
    <property type="component" value="Unassembled WGS sequence"/>
</dbReference>